<feature type="transmembrane region" description="Helical" evidence="1">
    <location>
        <begin position="59"/>
        <end position="81"/>
    </location>
</feature>
<gene>
    <name evidence="2" type="ORF">ABID52_000692</name>
</gene>
<keyword evidence="2" id="KW-0560">Oxidoreductase</keyword>
<dbReference type="Proteomes" id="UP001549097">
    <property type="component" value="Unassembled WGS sequence"/>
</dbReference>
<organism evidence="2 3">
    <name type="scientific">Fictibacillus halophilus</name>
    <dbReference type="NCBI Taxonomy" id="1610490"/>
    <lineage>
        <taxon>Bacteria</taxon>
        <taxon>Bacillati</taxon>
        <taxon>Bacillota</taxon>
        <taxon>Bacilli</taxon>
        <taxon>Bacillales</taxon>
        <taxon>Fictibacillaceae</taxon>
        <taxon>Fictibacillus</taxon>
    </lineage>
</organism>
<protein>
    <submittedName>
        <fullName evidence="2">Antibiotic biosynthesis monooxygenase (ABM) superfamily enzyme</fullName>
    </submittedName>
</protein>
<keyword evidence="1" id="KW-1133">Transmembrane helix</keyword>
<keyword evidence="3" id="KW-1185">Reference proteome</keyword>
<keyword evidence="2" id="KW-0503">Monooxygenase</keyword>
<proteinExistence type="predicted"/>
<dbReference type="EMBL" id="JBEPMP010000001">
    <property type="protein sequence ID" value="MET3727111.1"/>
    <property type="molecule type" value="Genomic_DNA"/>
</dbReference>
<feature type="transmembrane region" description="Helical" evidence="1">
    <location>
        <begin position="31"/>
        <end position="52"/>
    </location>
</feature>
<keyword evidence="1" id="KW-0812">Transmembrane</keyword>
<keyword evidence="1" id="KW-0472">Membrane</keyword>
<sequence>MVITKKYSYSITFTLWLMTVLYFLYKYSSGAGYWKNPLLLSIFFYILMIVLNKGFDKNIIYLSLFYILFLILFILELFFSLKNLAIVHSYLSF</sequence>
<feature type="transmembrane region" description="Helical" evidence="1">
    <location>
        <begin position="7"/>
        <end position="25"/>
    </location>
</feature>
<accession>A0ABV2LFK0</accession>
<name>A0ABV2LFK0_9BACL</name>
<evidence type="ECO:0000313" key="2">
    <source>
        <dbReference type="EMBL" id="MET3727111.1"/>
    </source>
</evidence>
<evidence type="ECO:0000256" key="1">
    <source>
        <dbReference type="SAM" id="Phobius"/>
    </source>
</evidence>
<comment type="caution">
    <text evidence="2">The sequence shown here is derived from an EMBL/GenBank/DDBJ whole genome shotgun (WGS) entry which is preliminary data.</text>
</comment>
<evidence type="ECO:0000313" key="3">
    <source>
        <dbReference type="Proteomes" id="UP001549097"/>
    </source>
</evidence>
<reference evidence="2 3" key="1">
    <citation type="submission" date="2024-06" db="EMBL/GenBank/DDBJ databases">
        <title>Genomic Encyclopedia of Type Strains, Phase IV (KMG-IV): sequencing the most valuable type-strain genomes for metagenomic binning, comparative biology and taxonomic classification.</title>
        <authorList>
            <person name="Goeker M."/>
        </authorList>
    </citation>
    <scope>NUCLEOTIDE SEQUENCE [LARGE SCALE GENOMIC DNA]</scope>
    <source>
        <strain evidence="2 3">DSM 100124</strain>
    </source>
</reference>
<dbReference type="GO" id="GO:0004497">
    <property type="term" value="F:monooxygenase activity"/>
    <property type="evidence" value="ECO:0007669"/>
    <property type="project" value="UniProtKB-KW"/>
</dbReference>